<dbReference type="EMBL" id="CM046400">
    <property type="protein sequence ID" value="KAI8523043.1"/>
    <property type="molecule type" value="Genomic_DNA"/>
</dbReference>
<sequence>MSSSLIINSSSSSSSSSIPFLHKAKLSIIDEFNDTKKPYPSAAKFPNPIIFCSLYRSSPITFSKSCSVRHLVSSVGNNIVDWDCGHDMEEEEEKEEEPKKSYNKVPRKSYKKAHITSRETSSKAALKVGGMVVPVPFRRWIRVRYRNPRPAHGGFYCLVPIRGQTVIAVVARYRHGRQLEYKAYSIFVREYKDVFSLGDNLIWTVRDDLVKWLDALVHNSFVRYSTPGERKDKTKIPLSKGKKNWANSGRRYILAAKERLKKQEEVLRGSRRKTWGMGAKC</sequence>
<keyword evidence="2" id="KW-1185">Reference proteome</keyword>
<evidence type="ECO:0000313" key="2">
    <source>
        <dbReference type="Proteomes" id="UP001062846"/>
    </source>
</evidence>
<organism evidence="1 2">
    <name type="scientific">Rhododendron molle</name>
    <name type="common">Chinese azalea</name>
    <name type="synonym">Azalea mollis</name>
    <dbReference type="NCBI Taxonomy" id="49168"/>
    <lineage>
        <taxon>Eukaryota</taxon>
        <taxon>Viridiplantae</taxon>
        <taxon>Streptophyta</taxon>
        <taxon>Embryophyta</taxon>
        <taxon>Tracheophyta</taxon>
        <taxon>Spermatophyta</taxon>
        <taxon>Magnoliopsida</taxon>
        <taxon>eudicotyledons</taxon>
        <taxon>Gunneridae</taxon>
        <taxon>Pentapetalae</taxon>
        <taxon>asterids</taxon>
        <taxon>Ericales</taxon>
        <taxon>Ericaceae</taxon>
        <taxon>Ericoideae</taxon>
        <taxon>Rhodoreae</taxon>
        <taxon>Rhododendron</taxon>
    </lineage>
</organism>
<comment type="caution">
    <text evidence="1">The sequence shown here is derived from an EMBL/GenBank/DDBJ whole genome shotgun (WGS) entry which is preliminary data.</text>
</comment>
<accession>A0ACC0L4E2</accession>
<gene>
    <name evidence="1" type="ORF">RHMOL_Rhmol13G0043600</name>
</gene>
<proteinExistence type="predicted"/>
<dbReference type="Proteomes" id="UP001062846">
    <property type="component" value="Chromosome 13"/>
</dbReference>
<reference evidence="1" key="1">
    <citation type="submission" date="2022-02" db="EMBL/GenBank/DDBJ databases">
        <title>Plant Genome Project.</title>
        <authorList>
            <person name="Zhang R.-G."/>
        </authorList>
    </citation>
    <scope>NUCLEOTIDE SEQUENCE</scope>
    <source>
        <strain evidence="1">AT1</strain>
    </source>
</reference>
<name>A0ACC0L4E2_RHOML</name>
<evidence type="ECO:0000313" key="1">
    <source>
        <dbReference type="EMBL" id="KAI8523043.1"/>
    </source>
</evidence>
<protein>
    <submittedName>
        <fullName evidence="1">Uncharacterized protein</fullName>
    </submittedName>
</protein>